<keyword evidence="4 6" id="KW-0472">Membrane</keyword>
<feature type="transmembrane region" description="Helical" evidence="6">
    <location>
        <begin position="441"/>
        <end position="461"/>
    </location>
</feature>
<feature type="transmembrane region" description="Helical" evidence="6">
    <location>
        <begin position="382"/>
        <end position="401"/>
    </location>
</feature>
<evidence type="ECO:0000313" key="8">
    <source>
        <dbReference type="EMBL" id="KAK3321991.1"/>
    </source>
</evidence>
<evidence type="ECO:0000256" key="1">
    <source>
        <dbReference type="ARBA" id="ARBA00004141"/>
    </source>
</evidence>
<feature type="transmembrane region" description="Helical" evidence="6">
    <location>
        <begin position="189"/>
        <end position="212"/>
    </location>
</feature>
<dbReference type="PANTHER" id="PTHR23501">
    <property type="entry name" value="MAJOR FACILITATOR SUPERFAMILY"/>
    <property type="match status" value="1"/>
</dbReference>
<keyword evidence="9" id="KW-1185">Reference proteome</keyword>
<reference evidence="8" key="2">
    <citation type="submission" date="2023-06" db="EMBL/GenBank/DDBJ databases">
        <authorList>
            <consortium name="Lawrence Berkeley National Laboratory"/>
            <person name="Haridas S."/>
            <person name="Hensen N."/>
            <person name="Bonometti L."/>
            <person name="Westerberg I."/>
            <person name="Brannstrom I.O."/>
            <person name="Guillou S."/>
            <person name="Cros-Aarteil S."/>
            <person name="Calhoun S."/>
            <person name="Kuo A."/>
            <person name="Mondo S."/>
            <person name="Pangilinan J."/>
            <person name="Riley R."/>
            <person name="Labutti K."/>
            <person name="Andreopoulos B."/>
            <person name="Lipzen A."/>
            <person name="Chen C."/>
            <person name="Yanf M."/>
            <person name="Daum C."/>
            <person name="Ng V."/>
            <person name="Clum A."/>
            <person name="Steindorff A."/>
            <person name="Ohm R."/>
            <person name="Martin F."/>
            <person name="Silar P."/>
            <person name="Natvig D."/>
            <person name="Lalanne C."/>
            <person name="Gautier V."/>
            <person name="Ament-Velasquez S.L."/>
            <person name="Kruys A."/>
            <person name="Hutchinson M.I."/>
            <person name="Powell A.J."/>
            <person name="Barry K."/>
            <person name="Miller A.N."/>
            <person name="Grigoriev I.V."/>
            <person name="Debuchy R."/>
            <person name="Gladieux P."/>
            <person name="Thoren M.H."/>
            <person name="Johannesson H."/>
        </authorList>
    </citation>
    <scope>NUCLEOTIDE SEQUENCE</scope>
    <source>
        <strain evidence="8">CBS 118394</strain>
    </source>
</reference>
<feature type="transmembrane region" description="Helical" evidence="6">
    <location>
        <begin position="218"/>
        <end position="242"/>
    </location>
</feature>
<feature type="domain" description="Major facilitator superfamily (MFS) profile" evidence="7">
    <location>
        <begin position="65"/>
        <end position="572"/>
    </location>
</feature>
<feature type="region of interest" description="Disordered" evidence="5">
    <location>
        <begin position="1"/>
        <end position="47"/>
    </location>
</feature>
<dbReference type="Proteomes" id="UP001283341">
    <property type="component" value="Unassembled WGS sequence"/>
</dbReference>
<evidence type="ECO:0000256" key="3">
    <source>
        <dbReference type="ARBA" id="ARBA00022989"/>
    </source>
</evidence>
<dbReference type="PANTHER" id="PTHR23501:SF43">
    <property type="entry name" value="MULTIDRUG TRANSPORTER, PUTATIVE (AFU_ORTHOLOGUE AFUA_6G03040)-RELATED"/>
    <property type="match status" value="1"/>
</dbReference>
<name>A0AAE0M773_9PEZI</name>
<comment type="subcellular location">
    <subcellularLocation>
        <location evidence="1">Membrane</location>
        <topology evidence="1">Multi-pass membrane protein</topology>
    </subcellularLocation>
</comment>
<dbReference type="Gene3D" id="1.20.1720.10">
    <property type="entry name" value="Multidrug resistance protein D"/>
    <property type="match status" value="1"/>
</dbReference>
<dbReference type="Pfam" id="PF07690">
    <property type="entry name" value="MFS_1"/>
    <property type="match status" value="1"/>
</dbReference>
<evidence type="ECO:0000256" key="5">
    <source>
        <dbReference type="SAM" id="MobiDB-lite"/>
    </source>
</evidence>
<evidence type="ECO:0000256" key="6">
    <source>
        <dbReference type="SAM" id="Phobius"/>
    </source>
</evidence>
<dbReference type="InterPro" id="IPR020846">
    <property type="entry name" value="MFS_dom"/>
</dbReference>
<keyword evidence="2 6" id="KW-0812">Transmembrane</keyword>
<feature type="transmembrane region" description="Helical" evidence="6">
    <location>
        <begin position="262"/>
        <end position="282"/>
    </location>
</feature>
<feature type="transmembrane region" description="Helical" evidence="6">
    <location>
        <begin position="62"/>
        <end position="88"/>
    </location>
</feature>
<dbReference type="GO" id="GO:0005886">
    <property type="term" value="C:plasma membrane"/>
    <property type="evidence" value="ECO:0007669"/>
    <property type="project" value="TreeGrafter"/>
</dbReference>
<feature type="transmembrane region" description="Helical" evidence="6">
    <location>
        <begin position="408"/>
        <end position="429"/>
    </location>
</feature>
<comment type="caution">
    <text evidence="8">The sequence shown here is derived from an EMBL/GenBank/DDBJ whole genome shotgun (WGS) entry which is preliminary data.</text>
</comment>
<evidence type="ECO:0000256" key="2">
    <source>
        <dbReference type="ARBA" id="ARBA00022692"/>
    </source>
</evidence>
<feature type="transmembrane region" description="Helical" evidence="6">
    <location>
        <begin position="288"/>
        <end position="312"/>
    </location>
</feature>
<dbReference type="InterPro" id="IPR036259">
    <property type="entry name" value="MFS_trans_sf"/>
</dbReference>
<protein>
    <submittedName>
        <fullName evidence="8">Efflux pump antibiotic resistance protein</fullName>
    </submittedName>
</protein>
<feature type="transmembrane region" description="Helical" evidence="6">
    <location>
        <begin position="473"/>
        <end position="497"/>
    </location>
</feature>
<feature type="transmembrane region" description="Helical" evidence="6">
    <location>
        <begin position="547"/>
        <end position="565"/>
    </location>
</feature>
<organism evidence="8 9">
    <name type="scientific">Apodospora peruviana</name>
    <dbReference type="NCBI Taxonomy" id="516989"/>
    <lineage>
        <taxon>Eukaryota</taxon>
        <taxon>Fungi</taxon>
        <taxon>Dikarya</taxon>
        <taxon>Ascomycota</taxon>
        <taxon>Pezizomycotina</taxon>
        <taxon>Sordariomycetes</taxon>
        <taxon>Sordariomycetidae</taxon>
        <taxon>Sordariales</taxon>
        <taxon>Lasiosphaeriaceae</taxon>
        <taxon>Apodospora</taxon>
    </lineage>
</organism>
<dbReference type="PROSITE" id="PS50850">
    <property type="entry name" value="MFS"/>
    <property type="match status" value="1"/>
</dbReference>
<accession>A0AAE0M773</accession>
<feature type="transmembrane region" description="Helical" evidence="6">
    <location>
        <begin position="155"/>
        <end position="177"/>
    </location>
</feature>
<proteinExistence type="predicted"/>
<sequence length="575" mass="60780">MSLKPSNRTDDAGDALPDMKSGSQQKAAESDGSPVSADDGTIQPSPPVSVSASHAHLTGWRLVVTTLGLLLCLYLVNLEVTIVSTSLVSIANDLSGFDKTNWIVTGYLITYTGFIIIWTKLSDIIGRKAALTAAMVVFSAFSAGCGAAKAVDQLIVFRALQGVGAAGTYSMSILSVYDMVPREKLALNGVFISISIALATLTGPLLAGGIVLRSTWRWVFYLNVPAGALAIGLLLIGIPPGFGTSSRTEKSVNSWRTNLSRLDFVGAILLLAGSLLLVSALQQTALDLAWSSAAVIVLLVLSGLSWVSFFLWERHLTARHDAGAWPTEPIFPWRFLTANRAWVGMLLTTFCVGAPFNVAVVSLPQRFQAVSGMSVLDAGVRLIPFSVSGAFSSAVANLICSRARVPPVYFLVFGAVLNLVGNGLLSSLPTDGSTRFPGAGYAYQVITAGGVGTTFGILVLATPFMVEPRDLAVATGAIIQFRFLGGAIGVSVAGNILNSALKRDLRDVLSQEDLAALLVNIDVIGRLGAEQQHVVRGVFSQAYRTQFLGMLAFAGMQLLASLLLVKFKGRQIRAA</sequence>
<keyword evidence="3 6" id="KW-1133">Transmembrane helix</keyword>
<evidence type="ECO:0000259" key="7">
    <source>
        <dbReference type="PROSITE" id="PS50850"/>
    </source>
</evidence>
<dbReference type="EMBL" id="JAUEDM010000003">
    <property type="protein sequence ID" value="KAK3321991.1"/>
    <property type="molecule type" value="Genomic_DNA"/>
</dbReference>
<reference evidence="8" key="1">
    <citation type="journal article" date="2023" name="Mol. Phylogenet. Evol.">
        <title>Genome-scale phylogeny and comparative genomics of the fungal order Sordariales.</title>
        <authorList>
            <person name="Hensen N."/>
            <person name="Bonometti L."/>
            <person name="Westerberg I."/>
            <person name="Brannstrom I.O."/>
            <person name="Guillou S."/>
            <person name="Cros-Aarteil S."/>
            <person name="Calhoun S."/>
            <person name="Haridas S."/>
            <person name="Kuo A."/>
            <person name="Mondo S."/>
            <person name="Pangilinan J."/>
            <person name="Riley R."/>
            <person name="LaButti K."/>
            <person name="Andreopoulos B."/>
            <person name="Lipzen A."/>
            <person name="Chen C."/>
            <person name="Yan M."/>
            <person name="Daum C."/>
            <person name="Ng V."/>
            <person name="Clum A."/>
            <person name="Steindorff A."/>
            <person name="Ohm R.A."/>
            <person name="Martin F."/>
            <person name="Silar P."/>
            <person name="Natvig D.O."/>
            <person name="Lalanne C."/>
            <person name="Gautier V."/>
            <person name="Ament-Velasquez S.L."/>
            <person name="Kruys A."/>
            <person name="Hutchinson M.I."/>
            <person name="Powell A.J."/>
            <person name="Barry K."/>
            <person name="Miller A.N."/>
            <person name="Grigoriev I.V."/>
            <person name="Debuchy R."/>
            <person name="Gladieux P."/>
            <person name="Hiltunen Thoren M."/>
            <person name="Johannesson H."/>
        </authorList>
    </citation>
    <scope>NUCLEOTIDE SEQUENCE</scope>
    <source>
        <strain evidence="8">CBS 118394</strain>
    </source>
</reference>
<gene>
    <name evidence="8" type="ORF">B0H66DRAFT_553069</name>
</gene>
<dbReference type="InterPro" id="IPR011701">
    <property type="entry name" value="MFS"/>
</dbReference>
<feature type="transmembrane region" description="Helical" evidence="6">
    <location>
        <begin position="100"/>
        <end position="118"/>
    </location>
</feature>
<dbReference type="AlphaFoldDB" id="A0AAE0M773"/>
<feature type="transmembrane region" description="Helical" evidence="6">
    <location>
        <begin position="130"/>
        <end position="149"/>
    </location>
</feature>
<dbReference type="SUPFAM" id="SSF103473">
    <property type="entry name" value="MFS general substrate transporter"/>
    <property type="match status" value="1"/>
</dbReference>
<dbReference type="GO" id="GO:0022857">
    <property type="term" value="F:transmembrane transporter activity"/>
    <property type="evidence" value="ECO:0007669"/>
    <property type="project" value="InterPro"/>
</dbReference>
<evidence type="ECO:0000256" key="4">
    <source>
        <dbReference type="ARBA" id="ARBA00023136"/>
    </source>
</evidence>
<evidence type="ECO:0000313" key="9">
    <source>
        <dbReference type="Proteomes" id="UP001283341"/>
    </source>
</evidence>
<feature type="transmembrane region" description="Helical" evidence="6">
    <location>
        <begin position="341"/>
        <end position="362"/>
    </location>
</feature>